<dbReference type="EMBL" id="MHIB01000030">
    <property type="protein sequence ID" value="OGY43781.1"/>
    <property type="molecule type" value="Genomic_DNA"/>
</dbReference>
<keyword evidence="1" id="KW-0808">Transferase</keyword>
<gene>
    <name evidence="4" type="ORF">A2729_00850</name>
</gene>
<dbReference type="Proteomes" id="UP000178930">
    <property type="component" value="Unassembled WGS sequence"/>
</dbReference>
<dbReference type="PANTHER" id="PTHR46401">
    <property type="entry name" value="GLYCOSYLTRANSFERASE WBBK-RELATED"/>
    <property type="match status" value="1"/>
</dbReference>
<evidence type="ECO:0000313" key="4">
    <source>
        <dbReference type="EMBL" id="OGY43781.1"/>
    </source>
</evidence>
<dbReference type="Pfam" id="PF00534">
    <property type="entry name" value="Glycos_transf_1"/>
    <property type="match status" value="1"/>
</dbReference>
<dbReference type="Gene3D" id="3.40.50.2000">
    <property type="entry name" value="Glycogen Phosphorylase B"/>
    <property type="match status" value="2"/>
</dbReference>
<dbReference type="AlphaFoldDB" id="A0A1G1XUW0"/>
<name>A0A1G1XUW0_9BACT</name>
<dbReference type="SUPFAM" id="SSF53756">
    <property type="entry name" value="UDP-Glycosyltransferase/glycogen phosphorylase"/>
    <property type="match status" value="1"/>
</dbReference>
<comment type="caution">
    <text evidence="4">The sequence shown here is derived from an EMBL/GenBank/DDBJ whole genome shotgun (WGS) entry which is preliminary data.</text>
</comment>
<evidence type="ECO:0000259" key="3">
    <source>
        <dbReference type="Pfam" id="PF13439"/>
    </source>
</evidence>
<dbReference type="InterPro" id="IPR028098">
    <property type="entry name" value="Glyco_trans_4-like_N"/>
</dbReference>
<feature type="domain" description="Glycosyltransferase subfamily 4-like N-terminal" evidence="3">
    <location>
        <begin position="9"/>
        <end position="166"/>
    </location>
</feature>
<organism evidence="4 5">
    <name type="scientific">Candidatus Buchananbacteria bacterium RIFCSPHIGHO2_01_FULL_39_14</name>
    <dbReference type="NCBI Taxonomy" id="1797532"/>
    <lineage>
        <taxon>Bacteria</taxon>
        <taxon>Candidatus Buchananiibacteriota</taxon>
    </lineage>
</organism>
<dbReference type="PANTHER" id="PTHR46401:SF2">
    <property type="entry name" value="GLYCOSYLTRANSFERASE WBBK-RELATED"/>
    <property type="match status" value="1"/>
</dbReference>
<evidence type="ECO:0000313" key="5">
    <source>
        <dbReference type="Proteomes" id="UP000178930"/>
    </source>
</evidence>
<evidence type="ECO:0008006" key="6">
    <source>
        <dbReference type="Google" id="ProtNLM"/>
    </source>
</evidence>
<dbReference type="GO" id="GO:0009103">
    <property type="term" value="P:lipopolysaccharide biosynthetic process"/>
    <property type="evidence" value="ECO:0007669"/>
    <property type="project" value="TreeGrafter"/>
</dbReference>
<evidence type="ECO:0000259" key="2">
    <source>
        <dbReference type="Pfam" id="PF00534"/>
    </source>
</evidence>
<accession>A0A1G1XUW0</accession>
<dbReference type="Pfam" id="PF13439">
    <property type="entry name" value="Glyco_transf_4"/>
    <property type="match status" value="1"/>
</dbReference>
<sequence>MYGAESTTGIGVYIKNLTDHLFLIDQKNDYFLFMNDPAYSNFRPLNNRVNKIKVNLPWYSWSEQIKLPKILLNYRLDLVHFPHFNAPVLYPKKFLLTIHDITPKFFPGPKVKKSAIRKFGYSLTINSALRRAKKIITVSNHTKENLVKNFLITSKKIETIYLGFDQSFLQVTPKNKLIEFKKKYQLIKPFIFYLGVWRDHKNLTGLIKAFEILKKDFNLNLQLVLGGKPDPAYPEILEAVKKSEFKNDIVTPGFIASDELPLFYQGAEAFILPSFCEGFGLVALESLACGTPVAASKTTSLPEMLGELALYFDPYDPNDIAKKIYQIVTDYNFRAEVKKNGPVQLKKFNWQTCAQKTLVIYEDIS</sequence>
<evidence type="ECO:0000256" key="1">
    <source>
        <dbReference type="ARBA" id="ARBA00022679"/>
    </source>
</evidence>
<dbReference type="STRING" id="1797532.A2729_00850"/>
<reference evidence="4 5" key="1">
    <citation type="journal article" date="2016" name="Nat. Commun.">
        <title>Thousands of microbial genomes shed light on interconnected biogeochemical processes in an aquifer system.</title>
        <authorList>
            <person name="Anantharaman K."/>
            <person name="Brown C.T."/>
            <person name="Hug L.A."/>
            <person name="Sharon I."/>
            <person name="Castelle C.J."/>
            <person name="Probst A.J."/>
            <person name="Thomas B.C."/>
            <person name="Singh A."/>
            <person name="Wilkins M.J."/>
            <person name="Karaoz U."/>
            <person name="Brodie E.L."/>
            <person name="Williams K.H."/>
            <person name="Hubbard S.S."/>
            <person name="Banfield J.F."/>
        </authorList>
    </citation>
    <scope>NUCLEOTIDE SEQUENCE [LARGE SCALE GENOMIC DNA]</scope>
</reference>
<feature type="domain" description="Glycosyl transferase family 1" evidence="2">
    <location>
        <begin position="185"/>
        <end position="341"/>
    </location>
</feature>
<proteinExistence type="predicted"/>
<dbReference type="InterPro" id="IPR001296">
    <property type="entry name" value="Glyco_trans_1"/>
</dbReference>
<dbReference type="CDD" id="cd03809">
    <property type="entry name" value="GT4_MtfB-like"/>
    <property type="match status" value="1"/>
</dbReference>
<protein>
    <recommendedName>
        <fullName evidence="6">Glycosyl transferase family 1 domain-containing protein</fullName>
    </recommendedName>
</protein>
<dbReference type="GO" id="GO:0016757">
    <property type="term" value="F:glycosyltransferase activity"/>
    <property type="evidence" value="ECO:0007669"/>
    <property type="project" value="InterPro"/>
</dbReference>